<sequence length="395" mass="45157">MFGKKAGTEELEAFYPIRPECVAEIPKTRFKPRAGKTLSARRWQAAFSETGCLDIAKVLRRIQRGGIHPSIKGLVWEFLLGCYNPNSTLEDRNQLRQQRRERYSMWKTECRNMVSVIGSGNFITTPIITDDGQPIEVEGCRVTSAVSDKKVAQWKLILHQIGLDVVRTDRALAFYEDKANQAKLWDVLSIYSWVDDDIGYVQGMNDICSPMRENFRCSTTSIGVQSQLGTLSQVIKTVDPQLHKHLEDLDGGEYLFAFRMLMVLFRREFSFLDALYLWEVMWAMEYNPNIFWSYEQPDGASDSNYGQLNQKMLKQYGKFQRKNLETGYADKNNALAVFLVASVLETKNKQILKEAKGLDDVVSILGDITGNLDAKKACQEALKLQNKYLKKAKRP</sequence>
<evidence type="ECO:0000259" key="1">
    <source>
        <dbReference type="PROSITE" id="PS50086"/>
    </source>
</evidence>
<dbReference type="EMBL" id="CM017646">
    <property type="protein sequence ID" value="TYJ09493.1"/>
    <property type="molecule type" value="Genomic_DNA"/>
</dbReference>
<proteinExistence type="predicted"/>
<dbReference type="Proteomes" id="UP000323597">
    <property type="component" value="Chromosome A11"/>
</dbReference>
<dbReference type="PANTHER" id="PTHR22957">
    <property type="entry name" value="TBC1 DOMAIN FAMILY MEMBER GTPASE-ACTIVATING PROTEIN"/>
    <property type="match status" value="1"/>
</dbReference>
<dbReference type="GO" id="GO:0005096">
    <property type="term" value="F:GTPase activator activity"/>
    <property type="evidence" value="ECO:0007669"/>
    <property type="project" value="TreeGrafter"/>
</dbReference>
<accession>A0A5D2X6Q5</accession>
<dbReference type="SUPFAM" id="SSF47923">
    <property type="entry name" value="Ypt/Rab-GAP domain of gyp1p"/>
    <property type="match status" value="2"/>
</dbReference>
<dbReference type="Gene3D" id="1.10.8.270">
    <property type="entry name" value="putative rabgap domain of human tbc1 domain family member 14 like domains"/>
    <property type="match status" value="1"/>
</dbReference>
<dbReference type="InterPro" id="IPR035969">
    <property type="entry name" value="Rab-GAP_TBC_sf"/>
</dbReference>
<dbReference type="PANTHER" id="PTHR22957:SF533">
    <property type="entry name" value="TBC1 DOMAIN FAMILY MEMBER 15-LIKE ISOFORM X1"/>
    <property type="match status" value="1"/>
</dbReference>
<dbReference type="InterPro" id="IPR000195">
    <property type="entry name" value="Rab-GAP-TBC_dom"/>
</dbReference>
<keyword evidence="3" id="KW-1185">Reference proteome</keyword>
<organism evidence="2 3">
    <name type="scientific">Gossypium mustelinum</name>
    <name type="common">Cotton</name>
    <name type="synonym">Gossypium caicoense</name>
    <dbReference type="NCBI Taxonomy" id="34275"/>
    <lineage>
        <taxon>Eukaryota</taxon>
        <taxon>Viridiplantae</taxon>
        <taxon>Streptophyta</taxon>
        <taxon>Embryophyta</taxon>
        <taxon>Tracheophyta</taxon>
        <taxon>Spermatophyta</taxon>
        <taxon>Magnoliopsida</taxon>
        <taxon>eudicotyledons</taxon>
        <taxon>Gunneridae</taxon>
        <taxon>Pentapetalae</taxon>
        <taxon>rosids</taxon>
        <taxon>malvids</taxon>
        <taxon>Malvales</taxon>
        <taxon>Malvaceae</taxon>
        <taxon>Malvoideae</taxon>
        <taxon>Gossypium</taxon>
    </lineage>
</organism>
<dbReference type="Gene3D" id="1.10.472.80">
    <property type="entry name" value="Ypt/Rab-GAP domain of gyp1p, domain 3"/>
    <property type="match status" value="1"/>
</dbReference>
<dbReference type="PROSITE" id="PS50086">
    <property type="entry name" value="TBC_RABGAP"/>
    <property type="match status" value="1"/>
</dbReference>
<feature type="domain" description="Rab-GAP TBC" evidence="1">
    <location>
        <begin position="66"/>
        <end position="285"/>
    </location>
</feature>
<dbReference type="Pfam" id="PF00566">
    <property type="entry name" value="RabGAP-TBC"/>
    <property type="match status" value="2"/>
</dbReference>
<name>A0A5D2X6Q5_GOSMU</name>
<gene>
    <name evidence="2" type="ORF">E1A91_A11G145000v1</name>
</gene>
<evidence type="ECO:0000313" key="2">
    <source>
        <dbReference type="EMBL" id="TYJ09493.1"/>
    </source>
</evidence>
<reference evidence="2 3" key="1">
    <citation type="submission" date="2019-07" db="EMBL/GenBank/DDBJ databases">
        <title>WGS assembly of Gossypium mustelinum.</title>
        <authorList>
            <person name="Chen Z.J."/>
            <person name="Sreedasyam A."/>
            <person name="Ando A."/>
            <person name="Song Q."/>
            <person name="De L."/>
            <person name="Hulse-Kemp A."/>
            <person name="Ding M."/>
            <person name="Ye W."/>
            <person name="Kirkbride R."/>
            <person name="Jenkins J."/>
            <person name="Plott C."/>
            <person name="Lovell J."/>
            <person name="Lin Y.-M."/>
            <person name="Vaughn R."/>
            <person name="Liu B."/>
            <person name="Li W."/>
            <person name="Simpson S."/>
            <person name="Scheffler B."/>
            <person name="Saski C."/>
            <person name="Grover C."/>
            <person name="Hu G."/>
            <person name="Conover J."/>
            <person name="Carlson J."/>
            <person name="Shu S."/>
            <person name="Boston L."/>
            <person name="Williams M."/>
            <person name="Peterson D."/>
            <person name="Mcgee K."/>
            <person name="Jones D."/>
            <person name="Wendel J."/>
            <person name="Stelly D."/>
            <person name="Grimwood J."/>
            <person name="Schmutz J."/>
        </authorList>
    </citation>
    <scope>NUCLEOTIDE SEQUENCE [LARGE SCALE GENOMIC DNA]</scope>
    <source>
        <strain evidence="2">1408120.09</strain>
    </source>
</reference>
<protein>
    <recommendedName>
        <fullName evidence="1">Rab-GAP TBC domain-containing protein</fullName>
    </recommendedName>
</protein>
<dbReference type="SMART" id="SM00164">
    <property type="entry name" value="TBC"/>
    <property type="match status" value="1"/>
</dbReference>
<dbReference type="AlphaFoldDB" id="A0A5D2X6Q5"/>
<evidence type="ECO:0000313" key="3">
    <source>
        <dbReference type="Proteomes" id="UP000323597"/>
    </source>
</evidence>